<dbReference type="Pfam" id="PF10087">
    <property type="entry name" value="DUF2325"/>
    <property type="match status" value="1"/>
</dbReference>
<dbReference type="EMBL" id="CP157355">
    <property type="protein sequence ID" value="XBM00411.1"/>
    <property type="molecule type" value="Genomic_DNA"/>
</dbReference>
<dbReference type="KEGG" id="cmav:ABHF33_15325"/>
<dbReference type="PIRSF" id="PIRSF020408">
    <property type="entry name" value="UCP020408"/>
    <property type="match status" value="1"/>
</dbReference>
<evidence type="ECO:0000256" key="1">
    <source>
        <dbReference type="ARBA" id="ARBA00007189"/>
    </source>
</evidence>
<accession>A0AAU7F8C0</accession>
<evidence type="ECO:0000313" key="2">
    <source>
        <dbReference type="EMBL" id="XBM00411.1"/>
    </source>
</evidence>
<reference evidence="2" key="1">
    <citation type="submission" date="2024-05" db="EMBL/GenBank/DDBJ databases">
        <authorList>
            <person name="Yang L."/>
            <person name="Pan L."/>
        </authorList>
    </citation>
    <scope>NUCLEOTIDE SEQUENCE</scope>
    <source>
        <strain evidence="2">FCG-7</strain>
    </source>
</reference>
<proteinExistence type="inferred from homology"/>
<protein>
    <submittedName>
        <fullName evidence="2">DUF2325 domain-containing protein</fullName>
    </submittedName>
</protein>
<comment type="similarity">
    <text evidence="1">Belongs to the UPF0751 family.</text>
</comment>
<sequence>MQALIVGADHLGNIPQTLAQFGITVGHHVSGRNPSHQRSPSHINGMDVVILFTDFLNHNAMRNYRDIAQKRNVRFVACRRSSCDLTRSLEKIGAVKSLSAVH</sequence>
<dbReference type="AlphaFoldDB" id="A0AAU7F8C0"/>
<name>A0AAU7F8C0_9NEIS</name>
<organism evidence="2">
    <name type="scientific">Chitinibacter mangrovi</name>
    <dbReference type="NCBI Taxonomy" id="3153927"/>
    <lineage>
        <taxon>Bacteria</taxon>
        <taxon>Pseudomonadati</taxon>
        <taxon>Pseudomonadota</taxon>
        <taxon>Betaproteobacteria</taxon>
        <taxon>Neisseriales</taxon>
        <taxon>Chitinibacteraceae</taxon>
        <taxon>Chitinibacter</taxon>
    </lineage>
</organism>
<gene>
    <name evidence="2" type="ORF">ABHF33_15325</name>
</gene>
<dbReference type="InterPro" id="IPR016772">
    <property type="entry name" value="UCP020408"/>
</dbReference>
<dbReference type="RefSeq" id="WP_348944763.1">
    <property type="nucleotide sequence ID" value="NZ_CP157355.1"/>
</dbReference>